<accession>A0ABY7BHE1</accession>
<dbReference type="EMBL" id="CP113864">
    <property type="protein sequence ID" value="WAM31762.1"/>
    <property type="molecule type" value="Genomic_DNA"/>
</dbReference>
<dbReference type="SUPFAM" id="SSF47240">
    <property type="entry name" value="Ferritin-like"/>
    <property type="match status" value="2"/>
</dbReference>
<organism evidence="1 2">
    <name type="scientific">Caldicellulosiruptor naganoensis</name>
    <dbReference type="NCBI Taxonomy" id="29324"/>
    <lineage>
        <taxon>Bacteria</taxon>
        <taxon>Bacillati</taxon>
        <taxon>Bacillota</taxon>
        <taxon>Bacillota incertae sedis</taxon>
        <taxon>Caldicellulosiruptorales</taxon>
        <taxon>Caldicellulosiruptoraceae</taxon>
        <taxon>Caldicellulosiruptor</taxon>
    </lineage>
</organism>
<evidence type="ECO:0008006" key="3">
    <source>
        <dbReference type="Google" id="ProtNLM"/>
    </source>
</evidence>
<gene>
    <name evidence="1" type="ORF">OTJ99_000214</name>
</gene>
<proteinExistence type="predicted"/>
<dbReference type="Proteomes" id="UP001164745">
    <property type="component" value="Chromosome"/>
</dbReference>
<protein>
    <recommendedName>
        <fullName evidence="3">Ferritin-like domain-containing protein</fullName>
    </recommendedName>
</protein>
<keyword evidence="2" id="KW-1185">Reference proteome</keyword>
<dbReference type="InterPro" id="IPR009078">
    <property type="entry name" value="Ferritin-like_SF"/>
</dbReference>
<reference evidence="1" key="1">
    <citation type="submission" date="2022-12" db="EMBL/GenBank/DDBJ databases">
        <authorList>
            <person name="Bing R.G."/>
            <person name="Willard D.J."/>
            <person name="Manesh M.J.H."/>
            <person name="Laemthong T."/>
            <person name="Crosby J.R."/>
            <person name="Kelly R.M."/>
        </authorList>
    </citation>
    <scope>NUCLEOTIDE SEQUENCE</scope>
    <source>
        <strain evidence="1">DSM 8991</strain>
    </source>
</reference>
<sequence length="276" mass="32085">MDANTPAANLVRSYVEITPGRPTIAHHRHPYDTVRKYVDFKKADIRTIMNILTITAGEQQTMNFYNNIGNTYSNNLGRKLYLEIALVEEEHVTQYGSLIDPTLTWLESWILHEYTECYLYYSFYEDGADPNVKPVWEMHLAQEIAHLHKAAELLSQHENKDYTQIIGEGSFPQLLKFHDTKEYVRKILAEQVELTADKEDLRDVNLLPQDHTFFAFQNKINGDVNSVASHVVIDMHIKTKGEDYRAEMRPNPVEALQNRKEDNYLVGRTKQRKTTI</sequence>
<evidence type="ECO:0000313" key="1">
    <source>
        <dbReference type="EMBL" id="WAM31762.1"/>
    </source>
</evidence>
<name>A0ABY7BHE1_9FIRM</name>
<evidence type="ECO:0000313" key="2">
    <source>
        <dbReference type="Proteomes" id="UP001164745"/>
    </source>
</evidence>